<name>A0ACC3SBB6_9PEZI</name>
<proteinExistence type="predicted"/>
<gene>
    <name evidence="1" type="ORF">M8818_006103</name>
</gene>
<protein>
    <submittedName>
        <fullName evidence="1">Uncharacterized protein</fullName>
    </submittedName>
</protein>
<dbReference type="EMBL" id="JAMKPW020000038">
    <property type="protein sequence ID" value="KAK8200787.1"/>
    <property type="molecule type" value="Genomic_DNA"/>
</dbReference>
<reference evidence="1" key="1">
    <citation type="submission" date="2024-02" db="EMBL/GenBank/DDBJ databases">
        <title>Metagenome Assembled Genome of Zalaria obscura JY119.</title>
        <authorList>
            <person name="Vighnesh L."/>
            <person name="Jagadeeshwari U."/>
            <person name="Venkata Ramana C."/>
            <person name="Sasikala C."/>
        </authorList>
    </citation>
    <scope>NUCLEOTIDE SEQUENCE</scope>
    <source>
        <strain evidence="1">JY119</strain>
    </source>
</reference>
<accession>A0ACC3SBB6</accession>
<keyword evidence="2" id="KW-1185">Reference proteome</keyword>
<evidence type="ECO:0000313" key="1">
    <source>
        <dbReference type="EMBL" id="KAK8200787.1"/>
    </source>
</evidence>
<sequence>MRYINLLSLLLVAIHSVAALALPAAGPLDPVTTTVSVTVTTTKLLYNRQAPVGYPPVLNVTSGDDLDGDWFPYEETEACFPYKGVCWGPVVETGTGTISYARRDKATKTTLGKSTTETPLGKVTPKPTPNPASNFTWYTSKTFNGDGAILIFQEGYCYTPDRVIVYPEECAKCCRQGDVWNENSEVHGGTCYPKDLVDEAQLPGFKTPSPTTTCTEGTACWSTWEPRMPITEKA</sequence>
<comment type="caution">
    <text evidence="1">The sequence shown here is derived from an EMBL/GenBank/DDBJ whole genome shotgun (WGS) entry which is preliminary data.</text>
</comment>
<evidence type="ECO:0000313" key="2">
    <source>
        <dbReference type="Proteomes" id="UP001320706"/>
    </source>
</evidence>
<dbReference type="Proteomes" id="UP001320706">
    <property type="component" value="Unassembled WGS sequence"/>
</dbReference>
<organism evidence="1 2">
    <name type="scientific">Zalaria obscura</name>
    <dbReference type="NCBI Taxonomy" id="2024903"/>
    <lineage>
        <taxon>Eukaryota</taxon>
        <taxon>Fungi</taxon>
        <taxon>Dikarya</taxon>
        <taxon>Ascomycota</taxon>
        <taxon>Pezizomycotina</taxon>
        <taxon>Dothideomycetes</taxon>
        <taxon>Dothideomycetidae</taxon>
        <taxon>Dothideales</taxon>
        <taxon>Zalariaceae</taxon>
        <taxon>Zalaria</taxon>
    </lineage>
</organism>